<keyword evidence="2" id="KW-1185">Reference proteome</keyword>
<evidence type="ECO:0000313" key="1">
    <source>
        <dbReference type="EMBL" id="GBM05783.1"/>
    </source>
</evidence>
<reference evidence="1 2" key="1">
    <citation type="journal article" date="2019" name="Sci. Rep.">
        <title>Orb-weaving spider Araneus ventricosus genome elucidates the spidroin gene catalogue.</title>
        <authorList>
            <person name="Kono N."/>
            <person name="Nakamura H."/>
            <person name="Ohtoshi R."/>
            <person name="Moran D.A.P."/>
            <person name="Shinohara A."/>
            <person name="Yoshida Y."/>
            <person name="Fujiwara M."/>
            <person name="Mori M."/>
            <person name="Tomita M."/>
            <person name="Arakawa K."/>
        </authorList>
    </citation>
    <scope>NUCLEOTIDE SEQUENCE [LARGE SCALE GENOMIC DNA]</scope>
</reference>
<accession>A0A4Y2CN43</accession>
<protein>
    <submittedName>
        <fullName evidence="1">Uncharacterized protein</fullName>
    </submittedName>
</protein>
<name>A0A4Y2CN43_ARAVE</name>
<comment type="caution">
    <text evidence="1">The sequence shown here is derived from an EMBL/GenBank/DDBJ whole genome shotgun (WGS) entry which is preliminary data.</text>
</comment>
<sequence length="130" mass="15445">MELAFLSRKRYKMWEKVKYKIVERLPAITKRHLANINTKNRTLKKLSFSLNFRNWYVSKQVEKRKTTTYHKIPLFFVLKLLSVIHNKDLDSSFNFILQAFRHINWSASTITLIRHRKSCNAGGKVHTPAV</sequence>
<proteinExistence type="predicted"/>
<dbReference type="EMBL" id="BGPR01000219">
    <property type="protein sequence ID" value="GBM05783.1"/>
    <property type="molecule type" value="Genomic_DNA"/>
</dbReference>
<organism evidence="1 2">
    <name type="scientific">Araneus ventricosus</name>
    <name type="common">Orbweaver spider</name>
    <name type="synonym">Epeira ventricosa</name>
    <dbReference type="NCBI Taxonomy" id="182803"/>
    <lineage>
        <taxon>Eukaryota</taxon>
        <taxon>Metazoa</taxon>
        <taxon>Ecdysozoa</taxon>
        <taxon>Arthropoda</taxon>
        <taxon>Chelicerata</taxon>
        <taxon>Arachnida</taxon>
        <taxon>Araneae</taxon>
        <taxon>Araneomorphae</taxon>
        <taxon>Entelegynae</taxon>
        <taxon>Araneoidea</taxon>
        <taxon>Araneidae</taxon>
        <taxon>Araneus</taxon>
    </lineage>
</organism>
<gene>
    <name evidence="1" type="ORF">AVEN_262_1</name>
</gene>
<dbReference type="AlphaFoldDB" id="A0A4Y2CN43"/>
<evidence type="ECO:0000313" key="2">
    <source>
        <dbReference type="Proteomes" id="UP000499080"/>
    </source>
</evidence>
<dbReference type="Proteomes" id="UP000499080">
    <property type="component" value="Unassembled WGS sequence"/>
</dbReference>